<evidence type="ECO:0000313" key="13">
    <source>
        <dbReference type="EMBL" id="VVC87834.1"/>
    </source>
</evidence>
<dbReference type="GO" id="GO:0008289">
    <property type="term" value="F:lipid binding"/>
    <property type="evidence" value="ECO:0007669"/>
    <property type="project" value="UniProtKB-KW"/>
</dbReference>
<dbReference type="InterPro" id="IPR009454">
    <property type="entry name" value="Lipid_transpt_open_b-sht"/>
</dbReference>
<name>A0A5E4PPB1_9NEOP</name>
<dbReference type="Gene3D" id="2.20.80.10">
    <property type="entry name" value="Lipovitellin-phosvitin complex, chain A, domain 4"/>
    <property type="match status" value="1"/>
</dbReference>
<dbReference type="Gene3D" id="2.20.50.20">
    <property type="entry name" value="Lipovitellin. Chain A, domain 3"/>
    <property type="match status" value="1"/>
</dbReference>
<feature type="signal peptide" evidence="11">
    <location>
        <begin position="1"/>
        <end position="16"/>
    </location>
</feature>
<dbReference type="EMBL" id="FZQP02000204">
    <property type="protein sequence ID" value="VVC87834.1"/>
    <property type="molecule type" value="Genomic_DNA"/>
</dbReference>
<keyword evidence="8" id="KW-1015">Disulfide bond</keyword>
<keyword evidence="14" id="KW-1185">Reference proteome</keyword>
<keyword evidence="5" id="KW-0758">Storage protein</keyword>
<feature type="domain" description="Vitellogenin" evidence="12">
    <location>
        <begin position="40"/>
        <end position="682"/>
    </location>
</feature>
<dbReference type="Pfam" id="PF06448">
    <property type="entry name" value="DUF1081"/>
    <property type="match status" value="1"/>
</dbReference>
<accession>A0A5E4PPB1</accession>
<dbReference type="Pfam" id="PF09172">
    <property type="entry name" value="Vit_open_b-sht"/>
    <property type="match status" value="1"/>
</dbReference>
<dbReference type="PANTHER" id="PTHR23345:SF15">
    <property type="entry name" value="VITELLOGENIN 1-RELATED"/>
    <property type="match status" value="1"/>
</dbReference>
<evidence type="ECO:0000313" key="14">
    <source>
        <dbReference type="Proteomes" id="UP000324832"/>
    </source>
</evidence>
<evidence type="ECO:0000256" key="3">
    <source>
        <dbReference type="ARBA" id="ARBA00022525"/>
    </source>
</evidence>
<evidence type="ECO:0000256" key="8">
    <source>
        <dbReference type="ARBA" id="ARBA00023157"/>
    </source>
</evidence>
<keyword evidence="9" id="KW-0325">Glycoprotein</keyword>
<keyword evidence="7" id="KW-0446">Lipid-binding</keyword>
<dbReference type="InterPro" id="IPR011030">
    <property type="entry name" value="Lipovitellin_superhlx_dom"/>
</dbReference>
<evidence type="ECO:0000256" key="6">
    <source>
        <dbReference type="ARBA" id="ARBA00023055"/>
    </source>
</evidence>
<dbReference type="SMART" id="SM00638">
    <property type="entry name" value="LPD_N"/>
    <property type="match status" value="1"/>
</dbReference>
<gene>
    <name evidence="13" type="ORF">LSINAPIS_LOCUS1355</name>
</gene>
<dbReference type="Proteomes" id="UP000324832">
    <property type="component" value="Unassembled WGS sequence"/>
</dbReference>
<organism evidence="13 14">
    <name type="scientific">Leptidea sinapis</name>
    <dbReference type="NCBI Taxonomy" id="189913"/>
    <lineage>
        <taxon>Eukaryota</taxon>
        <taxon>Metazoa</taxon>
        <taxon>Ecdysozoa</taxon>
        <taxon>Arthropoda</taxon>
        <taxon>Hexapoda</taxon>
        <taxon>Insecta</taxon>
        <taxon>Pterygota</taxon>
        <taxon>Neoptera</taxon>
        <taxon>Endopterygota</taxon>
        <taxon>Lepidoptera</taxon>
        <taxon>Glossata</taxon>
        <taxon>Ditrysia</taxon>
        <taxon>Papilionoidea</taxon>
        <taxon>Pieridae</taxon>
        <taxon>Dismorphiinae</taxon>
        <taxon>Leptidea</taxon>
    </lineage>
</organism>
<dbReference type="InterPro" id="IPR015817">
    <property type="entry name" value="Vitellinogen_open_b-sht_sub1"/>
</dbReference>
<evidence type="ECO:0000256" key="9">
    <source>
        <dbReference type="ARBA" id="ARBA00023180"/>
    </source>
</evidence>
<keyword evidence="6" id="KW-0445">Lipid transport</keyword>
<dbReference type="SUPFAM" id="SSF48431">
    <property type="entry name" value="Lipovitellin-phosvitin complex, superhelical domain"/>
    <property type="match status" value="1"/>
</dbReference>
<evidence type="ECO:0000256" key="2">
    <source>
        <dbReference type="ARBA" id="ARBA00022448"/>
    </source>
</evidence>
<evidence type="ECO:0000256" key="4">
    <source>
        <dbReference type="ARBA" id="ARBA00022729"/>
    </source>
</evidence>
<dbReference type="GO" id="GO:0005319">
    <property type="term" value="F:lipid transporter activity"/>
    <property type="evidence" value="ECO:0007669"/>
    <property type="project" value="InterPro"/>
</dbReference>
<dbReference type="SUPFAM" id="SSF56968">
    <property type="entry name" value="Lipovitellin-phosvitin complex, beta-sheet shell regions"/>
    <property type="match status" value="2"/>
</dbReference>
<protein>
    <recommendedName>
        <fullName evidence="12">Vitellogenin domain-containing protein</fullName>
    </recommendedName>
</protein>
<dbReference type="InterPro" id="IPR015255">
    <property type="entry name" value="Vitellinogen_open_b-sht"/>
</dbReference>
<dbReference type="PANTHER" id="PTHR23345">
    <property type="entry name" value="VITELLOGENIN-RELATED"/>
    <property type="match status" value="1"/>
</dbReference>
<evidence type="ECO:0000256" key="11">
    <source>
        <dbReference type="SAM" id="SignalP"/>
    </source>
</evidence>
<evidence type="ECO:0000256" key="10">
    <source>
        <dbReference type="PROSITE-ProRule" id="PRU00557"/>
    </source>
</evidence>
<evidence type="ECO:0000256" key="7">
    <source>
        <dbReference type="ARBA" id="ARBA00023121"/>
    </source>
</evidence>
<dbReference type="Gene3D" id="2.30.230.10">
    <property type="entry name" value="Lipovitellin, beta-sheet shell regions, chain A"/>
    <property type="match status" value="1"/>
</dbReference>
<dbReference type="InterPro" id="IPR001747">
    <property type="entry name" value="Vitellogenin_N"/>
</dbReference>
<dbReference type="FunFam" id="2.20.50.20:FF:000007">
    <property type="entry name" value="von Willebrand factor type D domaincontaining protein"/>
    <property type="match status" value="1"/>
</dbReference>
<comment type="subcellular location">
    <subcellularLocation>
        <location evidence="1">Secreted</location>
    </subcellularLocation>
</comment>
<comment type="caution">
    <text evidence="10">Lacks conserved residue(s) required for the propagation of feature annotation.</text>
</comment>
<dbReference type="InterPro" id="IPR015819">
    <property type="entry name" value="Lipid_transp_b-sht_shell"/>
</dbReference>
<keyword evidence="3" id="KW-0964">Secreted</keyword>
<evidence type="ECO:0000259" key="12">
    <source>
        <dbReference type="PROSITE" id="PS51211"/>
    </source>
</evidence>
<feature type="chain" id="PRO_5022844860" description="Vitellogenin domain-containing protein" evidence="11">
    <location>
        <begin position="17"/>
        <end position="2049"/>
    </location>
</feature>
<evidence type="ECO:0000256" key="1">
    <source>
        <dbReference type="ARBA" id="ARBA00004613"/>
    </source>
</evidence>
<keyword evidence="4 11" id="KW-0732">Signal</keyword>
<dbReference type="GO" id="GO:0045735">
    <property type="term" value="F:nutrient reservoir activity"/>
    <property type="evidence" value="ECO:0007669"/>
    <property type="project" value="UniProtKB-KW"/>
</dbReference>
<dbReference type="InterPro" id="IPR050733">
    <property type="entry name" value="Vitellogenin/Apolipophorin"/>
</dbReference>
<evidence type="ECO:0000256" key="5">
    <source>
        <dbReference type="ARBA" id="ARBA00022761"/>
    </source>
</evidence>
<dbReference type="Pfam" id="PF01347">
    <property type="entry name" value="Vitellogenin_N"/>
    <property type="match status" value="1"/>
</dbReference>
<proteinExistence type="predicted"/>
<dbReference type="Gene3D" id="1.25.10.20">
    <property type="entry name" value="Vitellinogen, superhelical"/>
    <property type="match status" value="1"/>
</dbReference>
<dbReference type="InterPro" id="IPR015816">
    <property type="entry name" value="Vitellinogen_b-sht_N"/>
</dbReference>
<dbReference type="GO" id="GO:0005576">
    <property type="term" value="C:extracellular region"/>
    <property type="evidence" value="ECO:0007669"/>
    <property type="project" value="UniProtKB-SubCell"/>
</dbReference>
<dbReference type="SMART" id="SM01169">
    <property type="entry name" value="DUF1943"/>
    <property type="match status" value="1"/>
</dbReference>
<sequence>MITFVFLCLCVNLALGSGNSLKDPSVCGSPTCTTSGKFKYLTHLSYHYEYKVNIETYFAGSSNNRSTLDIKTQVALEFIRPCEGILHVSDVTLIDQDENYPVERVEKFIAAVTSYELRFAFHDGVVSEICPEEEEEDWVLNFKRAILSLFQNSMKRFDINFKGIEQDIQGTCNVNYEVRGQENTSLILVKTRDLSQCRDRYKYMSILQTVRYDFQSKFQTWPVLKSESKCRLTVDHFVYKAVSCRERHLFEPFSGKNSGAMSTVIQDLVLVREVNKTDSDTVDSQKKSWKVIQKRSNILHHHISYGKSDTGEVKSARDVLKLLCLVKPNTEEDTMTLDGNMDSGSVVGVWGRLVRSARKLHHPALTQLLNRASTICETARKHILDALPYIASTGSVELIKEMILNNEVNEDTRHEWLMSMAMIPRPKIEMIKSMLELVRKQKNDKVVSFTVSSMLHSYCRHSGKSLRECCEEETPKQIVTEFQNIVNEIIAKGVANAERVDRDNIIIAIKALGNIGGFKQEFADILMSIIGDHLIPVPIRLAAIDAFRRTPCMETSEYFLETYREDLVDVEIRIASYLQVMRCPNLVTIRKIFHALRNEPVNQVATFVWSHLNNLGQSSLPSRVEIQGLLSGHEMPQLEDSPDFRMFSRNYEQGVFFDQYNAGGNYEANVIFSPDSYIPRSVAVNLTVDMFGESINLLEIKARGEGFERYFESIFGTNGPFNKDEAVEKISKKRFFRSVNKADEIQGKIDDIGYKNNALKHRFPMAEIGFKVFGNEISFWSAEGDDEIRKALERMNPKLRILEILSGKEISYNKASLFLDTTFAVPTGCGLPLNMNLMGTSYVDTKMSGTVVNTYTKSGNLDFEGKLRPSVAVNIAATMSVSAGSLAVSGIRLSSRLYTATALEAKLSIRGLGMIKLDLSLPRDKQEIFAAKSELMVLHGDEELPQQGLNKNRIEQNTCSWSTFDKAIGIKVCAAYQFPNMTNLRNAPYFIMSGPAKYIVSLEKADRSAHTYALLYTWTKNETTNVLGFSYDTPNSKEKRMFNALLTMSNTSSTAAVTFQSSESTIKANALYRNQPYDKSVAASLDVDGRKQFDTVMSFKRHDIKYGYVWLPHAYWVLNDERIAELSGSIKVKSKGGVTQWDITADFQTKQLASRLIGYYTVNGPTHGTKLQLDYQFYKTPKQTIKIEGVYSERSLKYRHDLYGELAMDFTAYPAYNFYAVLRNVKTQNHLDIGFNVSSSKELKEDPSFTHPPRNARESCTAVEMSSRGVRTVGPKYSGLALLNFNPKSREIVVSGYLFAPPGTQLYADAELNVTLPTLHPCLLKGKLFEKRPNEFQVNANGVWFTGVDFNVDAVYQDQSKTNMASHRLKPTQKRLSALFNWDANRDPSQKVSVDATLNRKGDWHHSGHATLHYPGQVVSGEFDFLLKDWFCEWLVRAGWANPTSIVWRVKAYSEAHEHTLYALLSRLQTPLPSWRDSSFDVMWLYKDNLQSLNGSMKWQEDYLDFGLLADYLFTANKFYGEINAKVNSSIATLPKASAVAKHTVEWKKKVDTLLSFQGYTKGYLKTAFVFGHKRDINGVTEMDLEGSLVRIDVNGHMRRITNCMLIVNVTRDATIRSTARFGFVEADRHLVAIVITPNSTTGEYLNVKFSGVEVLLQLVSMQEFNILGHVALPIQYLNRAILTAKRASEELDFRVGWDSMDFGFTGIWQWRSLSDFVYVYKLYTPLDGFEENGLVFKNVYRQGLDTELSVRLSKHKSYTTMHNRLNIITPFQMMKEIKSVYTMDIIIGEKMNSGEDDAYESYLASVGVATPLAVLPALEARVSARLEDALWKMAADIAMPSFTVTAIASLELDDPFVETSGSLNLTSVYLEDYFIKMEFKKDISDAESSVGGGIQVLQGEHNNYTRGALSPILSPAELTFLYSNEDQQKTVAVDFNIEDSDYSLKANQWPTVIKIVSEFEGDDIKGSFVTDTTEYGITGKIINRENPFELSLTLVPKGQGQPITIRVKSEQSPTVFGVSAHVAGPVQSTIHARLETEKNFTDIYFKVN</sequence>
<reference evidence="13 14" key="1">
    <citation type="submission" date="2017-07" db="EMBL/GenBank/DDBJ databases">
        <authorList>
            <person name="Talla V."/>
            <person name="Backstrom N."/>
        </authorList>
    </citation>
    <scope>NUCLEOTIDE SEQUENCE [LARGE SCALE GENOMIC DNA]</scope>
</reference>
<keyword evidence="2" id="KW-0813">Transport</keyword>
<dbReference type="PROSITE" id="PS51211">
    <property type="entry name" value="VITELLOGENIN"/>
    <property type="match status" value="1"/>
</dbReference>